<protein>
    <submittedName>
        <fullName evidence="1">Uncharacterized protein</fullName>
    </submittedName>
</protein>
<name>A0ACB8G2A4_9SAUR</name>
<keyword evidence="2" id="KW-1185">Reference proteome</keyword>
<evidence type="ECO:0000313" key="1">
    <source>
        <dbReference type="EMBL" id="KAH8013659.1"/>
    </source>
</evidence>
<accession>A0ACB8G2A4</accession>
<gene>
    <name evidence="1" type="ORF">K3G42_021126</name>
</gene>
<sequence>MAVGEPKPLSSSPGNRGCQPTPSETQKPCVHHRSQPCQYKTHPCTAKPFLKCPLQKRSICWLDPSHIAVGLVIPVKRLSFSLKGPQRSCKWKRRFPPFSSATKPPADGEGAGSQSNPVLEGISVWRCGDLSNVHEVCYSFQSEKPVPVAAKARAFSWDHSGRDLGQDGEAQQGRAREP</sequence>
<organism evidence="1 2">
    <name type="scientific">Sphaerodactylus townsendi</name>
    <dbReference type="NCBI Taxonomy" id="933632"/>
    <lineage>
        <taxon>Eukaryota</taxon>
        <taxon>Metazoa</taxon>
        <taxon>Chordata</taxon>
        <taxon>Craniata</taxon>
        <taxon>Vertebrata</taxon>
        <taxon>Euteleostomi</taxon>
        <taxon>Lepidosauria</taxon>
        <taxon>Squamata</taxon>
        <taxon>Bifurcata</taxon>
        <taxon>Gekkota</taxon>
        <taxon>Sphaerodactylidae</taxon>
        <taxon>Sphaerodactylus</taxon>
    </lineage>
</organism>
<evidence type="ECO:0000313" key="2">
    <source>
        <dbReference type="Proteomes" id="UP000827872"/>
    </source>
</evidence>
<dbReference type="Proteomes" id="UP000827872">
    <property type="component" value="Linkage Group LG02"/>
</dbReference>
<proteinExistence type="predicted"/>
<comment type="caution">
    <text evidence="1">The sequence shown here is derived from an EMBL/GenBank/DDBJ whole genome shotgun (WGS) entry which is preliminary data.</text>
</comment>
<reference evidence="1" key="1">
    <citation type="submission" date="2021-08" db="EMBL/GenBank/DDBJ databases">
        <title>The first chromosome-level gecko genome reveals the dynamic sex chromosomes of Neotropical dwarf geckos (Sphaerodactylidae: Sphaerodactylus).</title>
        <authorList>
            <person name="Pinto B.J."/>
            <person name="Keating S.E."/>
            <person name="Gamble T."/>
        </authorList>
    </citation>
    <scope>NUCLEOTIDE SEQUENCE</scope>
    <source>
        <strain evidence="1">TG3544</strain>
    </source>
</reference>
<dbReference type="EMBL" id="CM037615">
    <property type="protein sequence ID" value="KAH8013659.1"/>
    <property type="molecule type" value="Genomic_DNA"/>
</dbReference>